<dbReference type="InterPro" id="IPR053183">
    <property type="entry name" value="ASL1"/>
</dbReference>
<dbReference type="PANTHER" id="PTHR34154:SF13">
    <property type="entry name" value="ASL1-LIKE GLYCOSYL HYDROLASE CATALYTIC DOMAIN-CONTAINING PROTEIN"/>
    <property type="match status" value="1"/>
</dbReference>
<keyword evidence="3" id="KW-1185">Reference proteome</keyword>
<accession>A0A9P4GVS6</accession>
<feature type="domain" description="Asl1-like glycosyl hydrolase catalytic" evidence="1">
    <location>
        <begin position="10"/>
        <end position="227"/>
    </location>
</feature>
<dbReference type="EMBL" id="ML978498">
    <property type="protein sequence ID" value="KAF2022629.1"/>
    <property type="molecule type" value="Genomic_DNA"/>
</dbReference>
<dbReference type="InterPro" id="IPR017853">
    <property type="entry name" value="GH"/>
</dbReference>
<dbReference type="OrthoDB" id="43654at2759"/>
<protein>
    <recommendedName>
        <fullName evidence="1">Asl1-like glycosyl hydrolase catalytic domain-containing protein</fullName>
    </recommendedName>
</protein>
<organism evidence="2 3">
    <name type="scientific">Setomelanomma holmii</name>
    <dbReference type="NCBI Taxonomy" id="210430"/>
    <lineage>
        <taxon>Eukaryota</taxon>
        <taxon>Fungi</taxon>
        <taxon>Dikarya</taxon>
        <taxon>Ascomycota</taxon>
        <taxon>Pezizomycotina</taxon>
        <taxon>Dothideomycetes</taxon>
        <taxon>Pleosporomycetidae</taxon>
        <taxon>Pleosporales</taxon>
        <taxon>Pleosporineae</taxon>
        <taxon>Phaeosphaeriaceae</taxon>
        <taxon>Setomelanomma</taxon>
    </lineage>
</organism>
<reference evidence="2" key="1">
    <citation type="journal article" date="2020" name="Stud. Mycol.">
        <title>101 Dothideomycetes genomes: a test case for predicting lifestyles and emergence of pathogens.</title>
        <authorList>
            <person name="Haridas S."/>
            <person name="Albert R."/>
            <person name="Binder M."/>
            <person name="Bloem J."/>
            <person name="Labutti K."/>
            <person name="Salamov A."/>
            <person name="Andreopoulos B."/>
            <person name="Baker S."/>
            <person name="Barry K."/>
            <person name="Bills G."/>
            <person name="Bluhm B."/>
            <person name="Cannon C."/>
            <person name="Castanera R."/>
            <person name="Culley D."/>
            <person name="Daum C."/>
            <person name="Ezra D."/>
            <person name="Gonzalez J."/>
            <person name="Henrissat B."/>
            <person name="Kuo A."/>
            <person name="Liang C."/>
            <person name="Lipzen A."/>
            <person name="Lutzoni F."/>
            <person name="Magnuson J."/>
            <person name="Mondo S."/>
            <person name="Nolan M."/>
            <person name="Ohm R."/>
            <person name="Pangilinan J."/>
            <person name="Park H.-J."/>
            <person name="Ramirez L."/>
            <person name="Alfaro M."/>
            <person name="Sun H."/>
            <person name="Tritt A."/>
            <person name="Yoshinaga Y."/>
            <person name="Zwiers L.-H."/>
            <person name="Turgeon B."/>
            <person name="Goodwin S."/>
            <person name="Spatafora J."/>
            <person name="Crous P."/>
            <person name="Grigoriev I."/>
        </authorList>
    </citation>
    <scope>NUCLEOTIDE SEQUENCE</scope>
    <source>
        <strain evidence="2">CBS 110217</strain>
    </source>
</reference>
<proteinExistence type="predicted"/>
<dbReference type="AlphaFoldDB" id="A0A9P4GVS6"/>
<gene>
    <name evidence="2" type="ORF">EK21DRAFT_119556</name>
</gene>
<dbReference type="InterPro" id="IPR024655">
    <property type="entry name" value="Asl1_glyco_hydro_catalytic"/>
</dbReference>
<evidence type="ECO:0000313" key="3">
    <source>
        <dbReference type="Proteomes" id="UP000799777"/>
    </source>
</evidence>
<dbReference type="Gene3D" id="3.20.20.80">
    <property type="entry name" value="Glycosidases"/>
    <property type="match status" value="1"/>
</dbReference>
<sequence length="230" mass="25415">MSLCANRLATATDSCTVQYNWGQFEDRETTAKFIPMIHSPAKSAADEWLSNVEKAVMDGSQAVMGFNECDHAQQCNLSREAACVAWKQYMNPIKTRHPRITIVGPSVTNGPAPMGLNWLSRFHAICPDAIVDATNIHFYDIFDETTIDRFKAQVQHAATAYGKKVWVTEFGLNPGAATPTQAARFLEDCMAYLEDSNDVQGYSWFMVGTGENQLNPGSELSSLGQLYASK</sequence>
<dbReference type="Pfam" id="PF11790">
    <property type="entry name" value="Glyco_hydro_cc"/>
    <property type="match status" value="1"/>
</dbReference>
<evidence type="ECO:0000259" key="1">
    <source>
        <dbReference type="Pfam" id="PF11790"/>
    </source>
</evidence>
<evidence type="ECO:0000313" key="2">
    <source>
        <dbReference type="EMBL" id="KAF2022629.1"/>
    </source>
</evidence>
<comment type="caution">
    <text evidence="2">The sequence shown here is derived from an EMBL/GenBank/DDBJ whole genome shotgun (WGS) entry which is preliminary data.</text>
</comment>
<dbReference type="GO" id="GO:0009277">
    <property type="term" value="C:fungal-type cell wall"/>
    <property type="evidence" value="ECO:0007669"/>
    <property type="project" value="TreeGrafter"/>
</dbReference>
<dbReference type="GO" id="GO:0071966">
    <property type="term" value="P:fungal-type cell wall polysaccharide metabolic process"/>
    <property type="evidence" value="ECO:0007669"/>
    <property type="project" value="TreeGrafter"/>
</dbReference>
<name>A0A9P4GVS6_9PLEO</name>
<dbReference type="PANTHER" id="PTHR34154">
    <property type="entry name" value="ALKALI-SENSITIVE LINKAGE PROTEIN 1"/>
    <property type="match status" value="1"/>
</dbReference>
<dbReference type="SUPFAM" id="SSF51445">
    <property type="entry name" value="(Trans)glycosidases"/>
    <property type="match status" value="1"/>
</dbReference>
<dbReference type="Proteomes" id="UP000799777">
    <property type="component" value="Unassembled WGS sequence"/>
</dbReference>